<dbReference type="Proteomes" id="UP000542973">
    <property type="component" value="Unassembled WGS sequence"/>
</dbReference>
<evidence type="ECO:0000313" key="3">
    <source>
        <dbReference type="Proteomes" id="UP000542973"/>
    </source>
</evidence>
<reference evidence="2 3" key="1">
    <citation type="submission" date="2020-05" db="EMBL/GenBank/DDBJ databases">
        <title>MicrobeNet Type strains.</title>
        <authorList>
            <person name="Nicholson A.C."/>
        </authorList>
    </citation>
    <scope>NUCLEOTIDE SEQUENCE [LARGE SCALE GENOMIC DNA]</scope>
    <source>
        <strain evidence="2 3">ATCC 700815</strain>
    </source>
</reference>
<evidence type="ECO:0000313" key="2">
    <source>
        <dbReference type="EMBL" id="NNH10115.1"/>
    </source>
</evidence>
<feature type="region of interest" description="Disordered" evidence="1">
    <location>
        <begin position="1"/>
        <end position="48"/>
    </location>
</feature>
<feature type="compositionally biased region" description="Polar residues" evidence="1">
    <location>
        <begin position="1"/>
        <end position="19"/>
    </location>
</feature>
<name>A0A849B8L3_9BURK</name>
<protein>
    <submittedName>
        <fullName evidence="2">Uncharacterized protein</fullName>
    </submittedName>
</protein>
<dbReference type="RefSeq" id="WP_053823797.1">
    <property type="nucleotide sequence ID" value="NZ_BAAAEB010000022.1"/>
</dbReference>
<feature type="compositionally biased region" description="Basic and acidic residues" evidence="1">
    <location>
        <begin position="23"/>
        <end position="43"/>
    </location>
</feature>
<gene>
    <name evidence="2" type="ORF">HLB16_04375</name>
</gene>
<organism evidence="2 3">
    <name type="scientific">Cupriavidus gilardii</name>
    <dbReference type="NCBI Taxonomy" id="82541"/>
    <lineage>
        <taxon>Bacteria</taxon>
        <taxon>Pseudomonadati</taxon>
        <taxon>Pseudomonadota</taxon>
        <taxon>Betaproteobacteria</taxon>
        <taxon>Burkholderiales</taxon>
        <taxon>Burkholderiaceae</taxon>
        <taxon>Cupriavidus</taxon>
    </lineage>
</organism>
<dbReference type="EMBL" id="JABEMD010000005">
    <property type="protein sequence ID" value="NNH10115.1"/>
    <property type="molecule type" value="Genomic_DNA"/>
</dbReference>
<proteinExistence type="predicted"/>
<accession>A0A849B8L3</accession>
<dbReference type="AlphaFoldDB" id="A0A849B8L3"/>
<sequence length="560" mass="64090">MTANLATNADRNLNANPDTRSPAADDRSGLPHYDRPPLKDSRRPRCPPFVEITDADQLLPYLEHVARRPYNHGLNACWDLKEGERVLLRVDNWHSELTIQACQRILEKYKVKYEIQKVDRGPIPTWVGADEVDYYLFRTRELAQWMDMWEEEEKKQQYDKILMGYGGPVLAERFIKIQRMPFITPEILASPAHAMPIEVINAIDRWTWDRIRTARRARITDPEGTDISFTNHDDYWDARREFYHPDLTAATWRGNEHFGKTYLPGHITGRPWMFHPFKEDGCGVIAGTTNHIAPCDWTQLVVENSKITRINAGGEFGDKLRNVMEQTRDIQYPTFPGKGLMYWWEASIGTNPHIHRPRKDFPSGFVNCLYERVRSGVIHMGFGTIISSMAEREAARMGHLVGHWHLHLYFPTYTTERSGDNENIIENGRLLALDDPAIRKLCAKYGDPDLWLDESWNPAVPGINMQGDYWSHYAKDPLHWVKTELEVCRNYHPMFMRMVDADAKYCEGEGARWWKGGCCNHSGVQAPVLPGNCCGTEGSAVQDAAPAQAGHCCHGGAASD</sequence>
<evidence type="ECO:0000256" key="1">
    <source>
        <dbReference type="SAM" id="MobiDB-lite"/>
    </source>
</evidence>
<comment type="caution">
    <text evidence="2">The sequence shown here is derived from an EMBL/GenBank/DDBJ whole genome shotgun (WGS) entry which is preliminary data.</text>
</comment>